<evidence type="ECO:0000313" key="2">
    <source>
        <dbReference type="Proteomes" id="UP000318186"/>
    </source>
</evidence>
<accession>A0A561TU52</accession>
<reference evidence="1 2" key="1">
    <citation type="submission" date="2019-06" db="EMBL/GenBank/DDBJ databases">
        <title>Sequencing the genomes of 1000 actinobacteria strains.</title>
        <authorList>
            <person name="Klenk H.-P."/>
        </authorList>
    </citation>
    <scope>NUCLEOTIDE SEQUENCE [LARGE SCALE GENOMIC DNA]</scope>
    <source>
        <strain evidence="1 2">DSM 42059</strain>
    </source>
</reference>
<comment type="caution">
    <text evidence="1">The sequence shown here is derived from an EMBL/GenBank/DDBJ whole genome shotgun (WGS) entry which is preliminary data.</text>
</comment>
<protein>
    <submittedName>
        <fullName evidence="1">Uncharacterized protein</fullName>
    </submittedName>
</protein>
<organism evidence="1 2">
    <name type="scientific">Streptomyces brevispora</name>
    <dbReference type="NCBI Taxonomy" id="887462"/>
    <lineage>
        <taxon>Bacteria</taxon>
        <taxon>Bacillati</taxon>
        <taxon>Actinomycetota</taxon>
        <taxon>Actinomycetes</taxon>
        <taxon>Kitasatosporales</taxon>
        <taxon>Streptomycetaceae</taxon>
        <taxon>Streptomyces</taxon>
    </lineage>
</organism>
<sequence>MTGPSASALSTMPLVRSSRSVRVASRAATEALAAVAGAGPSAGDHTWSDVGHMTTRTAGSLSPGRYASLRVTRARLSVRCARCAARLRLLSPRAKAAVWLRRAGLSPGRRNPLIGRPAAYRVCAEDA</sequence>
<dbReference type="EMBL" id="VIWW01000003">
    <property type="protein sequence ID" value="TWF90623.1"/>
    <property type="molecule type" value="Genomic_DNA"/>
</dbReference>
<name>A0A561TU52_9ACTN</name>
<gene>
    <name evidence="1" type="ORF">FHX80_1338</name>
</gene>
<dbReference type="AlphaFoldDB" id="A0A561TU52"/>
<proteinExistence type="predicted"/>
<dbReference type="Proteomes" id="UP000318186">
    <property type="component" value="Unassembled WGS sequence"/>
</dbReference>
<evidence type="ECO:0000313" key="1">
    <source>
        <dbReference type="EMBL" id="TWF90623.1"/>
    </source>
</evidence>